<dbReference type="AlphaFoldDB" id="A0A6J7E3N4"/>
<proteinExistence type="predicted"/>
<organism evidence="1">
    <name type="scientific">freshwater metagenome</name>
    <dbReference type="NCBI Taxonomy" id="449393"/>
    <lineage>
        <taxon>unclassified sequences</taxon>
        <taxon>metagenomes</taxon>
        <taxon>ecological metagenomes</taxon>
    </lineage>
</organism>
<sequence length="191" mass="18991">MQRTARFLLGVVAACAVATPSASAWGESLVVARTANASPLTISVGRFGLAAVLPQALGTNPKAPLTLTLDASNGRGKLFYLTNVGELDISKFTVVQSMTSTIGSASVQTSYCSGGSAAGGFTAIDVCAGGGTLTRAATGAQSASVTLTIPAGTSRQFQMVTQSPNSGKDNTGTLSVQVDGTGAISIAAKNS</sequence>
<evidence type="ECO:0000313" key="1">
    <source>
        <dbReference type="EMBL" id="CAB4877692.1"/>
    </source>
</evidence>
<name>A0A6J7E3N4_9ZZZZ</name>
<reference evidence="1" key="1">
    <citation type="submission" date="2020-05" db="EMBL/GenBank/DDBJ databases">
        <authorList>
            <person name="Chiriac C."/>
            <person name="Salcher M."/>
            <person name="Ghai R."/>
            <person name="Kavagutti S V."/>
        </authorList>
    </citation>
    <scope>NUCLEOTIDE SEQUENCE</scope>
</reference>
<dbReference type="EMBL" id="CAFBLS010000119">
    <property type="protein sequence ID" value="CAB4877692.1"/>
    <property type="molecule type" value="Genomic_DNA"/>
</dbReference>
<protein>
    <submittedName>
        <fullName evidence="1">Unannotated protein</fullName>
    </submittedName>
</protein>
<accession>A0A6J7E3N4</accession>
<gene>
    <name evidence="1" type="ORF">UFOPK3402_01046</name>
</gene>